<dbReference type="SMART" id="SM00267">
    <property type="entry name" value="GGDEF"/>
    <property type="match status" value="1"/>
</dbReference>
<keyword evidence="3" id="KW-1185">Reference proteome</keyword>
<organism evidence="2 3">
    <name type="scientific">Jatrophihabitans telluris</name>
    <dbReference type="NCBI Taxonomy" id="2038343"/>
    <lineage>
        <taxon>Bacteria</taxon>
        <taxon>Bacillati</taxon>
        <taxon>Actinomycetota</taxon>
        <taxon>Actinomycetes</taxon>
        <taxon>Jatrophihabitantales</taxon>
        <taxon>Jatrophihabitantaceae</taxon>
        <taxon>Jatrophihabitans</taxon>
    </lineage>
</organism>
<dbReference type="NCBIfam" id="TIGR00254">
    <property type="entry name" value="GGDEF"/>
    <property type="match status" value="1"/>
</dbReference>
<proteinExistence type="predicted"/>
<dbReference type="RefSeq" id="WP_249769228.1">
    <property type="nucleotide sequence ID" value="NZ_CP097332.1"/>
</dbReference>
<dbReference type="CDD" id="cd01949">
    <property type="entry name" value="GGDEF"/>
    <property type="match status" value="1"/>
</dbReference>
<sequence length="344" mass="36588">MGGASLDVGRQQQLLAGLAALARETSTATIFEDVLETSAERILDGIGASTVSLSRLEPGTGTLRTLINVGDLGPSEQRWPTDEVYTLQNFLKLRGVVSDHHTWTATIEDPDSDPAELALLAELGKQAAIATPILVEGRMWGELYLTFADLHDLLPAQAEDFLQVYLAVVEGALTRLRQIQTLEQLAYRDPMTGLANRRALDDAAQRAFTSLGEGGITRVNVAAFDLNGLKRVNDRHGHARGDEFILGAATAIQANFNRLAGNLAARVGGDEFIVLVPEHDLDSVSASACSAVDEIGRLGVGFGASCGLATATSAAHQRSASELFAQADVALYESKRRGELVVAA</sequence>
<dbReference type="Gene3D" id="3.30.450.40">
    <property type="match status" value="1"/>
</dbReference>
<feature type="domain" description="GGDEF" evidence="1">
    <location>
        <begin position="217"/>
        <end position="344"/>
    </location>
</feature>
<dbReference type="PANTHER" id="PTHR45138">
    <property type="entry name" value="REGULATORY COMPONENTS OF SENSORY TRANSDUCTION SYSTEM"/>
    <property type="match status" value="1"/>
</dbReference>
<evidence type="ECO:0000313" key="3">
    <source>
        <dbReference type="Proteomes" id="UP001056336"/>
    </source>
</evidence>
<dbReference type="InterPro" id="IPR043128">
    <property type="entry name" value="Rev_trsase/Diguanyl_cyclase"/>
</dbReference>
<evidence type="ECO:0000259" key="1">
    <source>
        <dbReference type="PROSITE" id="PS50887"/>
    </source>
</evidence>
<dbReference type="InterPro" id="IPR029016">
    <property type="entry name" value="GAF-like_dom_sf"/>
</dbReference>
<evidence type="ECO:0000313" key="2">
    <source>
        <dbReference type="EMBL" id="UQX86843.1"/>
    </source>
</evidence>
<dbReference type="PANTHER" id="PTHR45138:SF24">
    <property type="entry name" value="DIGUANYLATE CYCLASE DGCC-RELATED"/>
    <property type="match status" value="1"/>
</dbReference>
<gene>
    <name evidence="2" type="ORF">M6D93_11040</name>
</gene>
<reference evidence="2" key="2">
    <citation type="submission" date="2022-05" db="EMBL/GenBank/DDBJ databases">
        <authorList>
            <person name="Kim J.-S."/>
            <person name="Lee K."/>
            <person name="Suh M."/>
            <person name="Eom M."/>
            <person name="Kim J.-S."/>
            <person name="Kim D.-S."/>
            <person name="Ko S.-H."/>
            <person name="Shin Y."/>
            <person name="Lee J.-S."/>
        </authorList>
    </citation>
    <scope>NUCLEOTIDE SEQUENCE</scope>
    <source>
        <strain evidence="2">N237</strain>
    </source>
</reference>
<dbReference type="Gene3D" id="3.30.70.270">
    <property type="match status" value="1"/>
</dbReference>
<dbReference type="InterPro" id="IPR000160">
    <property type="entry name" value="GGDEF_dom"/>
</dbReference>
<protein>
    <submittedName>
        <fullName evidence="2">Sensor domain-containing diguanylate cyclase</fullName>
    </submittedName>
</protein>
<dbReference type="InterPro" id="IPR029787">
    <property type="entry name" value="Nucleotide_cyclase"/>
</dbReference>
<dbReference type="PROSITE" id="PS50887">
    <property type="entry name" value="GGDEF"/>
    <property type="match status" value="1"/>
</dbReference>
<dbReference type="Pfam" id="PF00990">
    <property type="entry name" value="GGDEF"/>
    <property type="match status" value="1"/>
</dbReference>
<dbReference type="SUPFAM" id="SSF55781">
    <property type="entry name" value="GAF domain-like"/>
    <property type="match status" value="1"/>
</dbReference>
<dbReference type="SUPFAM" id="SSF55073">
    <property type="entry name" value="Nucleotide cyclase"/>
    <property type="match status" value="1"/>
</dbReference>
<name>A0ABY4QTQ4_9ACTN</name>
<dbReference type="Proteomes" id="UP001056336">
    <property type="component" value="Chromosome"/>
</dbReference>
<accession>A0ABY4QTQ4</accession>
<reference evidence="2" key="1">
    <citation type="journal article" date="2018" name="Int. J. Syst. Evol. Microbiol.">
        <title>Jatrophihabitans telluris sp. nov., isolated from sediment soil of lava forest wetlands and the emended description of the genus Jatrophihabitans.</title>
        <authorList>
            <person name="Lee K.C."/>
            <person name="Suh M.K."/>
            <person name="Eom M.K."/>
            <person name="Kim K.K."/>
            <person name="Kim J.S."/>
            <person name="Kim D.S."/>
            <person name="Ko S.H."/>
            <person name="Shin Y.K."/>
            <person name="Lee J.S."/>
        </authorList>
    </citation>
    <scope>NUCLEOTIDE SEQUENCE</scope>
    <source>
        <strain evidence="2">N237</strain>
    </source>
</reference>
<dbReference type="EMBL" id="CP097332">
    <property type="protein sequence ID" value="UQX86843.1"/>
    <property type="molecule type" value="Genomic_DNA"/>
</dbReference>
<dbReference type="InterPro" id="IPR050469">
    <property type="entry name" value="Diguanylate_Cyclase"/>
</dbReference>